<reference evidence="2" key="2">
    <citation type="submission" date="2025-09" db="UniProtKB">
        <authorList>
            <consortium name="Ensembl"/>
        </authorList>
    </citation>
    <scope>IDENTIFICATION</scope>
</reference>
<dbReference type="InterPro" id="IPR000008">
    <property type="entry name" value="C2_dom"/>
</dbReference>
<evidence type="ECO:0000313" key="2">
    <source>
        <dbReference type="Ensembl" id="ENSSOCP00000006774.1"/>
    </source>
</evidence>
<keyword evidence="3" id="KW-1185">Reference proteome</keyword>
<feature type="domain" description="C2" evidence="1">
    <location>
        <begin position="36"/>
        <end position="81"/>
    </location>
</feature>
<organism evidence="2 3">
    <name type="scientific">Strix occidentalis caurina</name>
    <name type="common">northern spotted owl</name>
    <dbReference type="NCBI Taxonomy" id="311401"/>
    <lineage>
        <taxon>Eukaryota</taxon>
        <taxon>Metazoa</taxon>
        <taxon>Chordata</taxon>
        <taxon>Craniata</taxon>
        <taxon>Vertebrata</taxon>
        <taxon>Euteleostomi</taxon>
        <taxon>Archelosauria</taxon>
        <taxon>Archosauria</taxon>
        <taxon>Dinosauria</taxon>
        <taxon>Saurischia</taxon>
        <taxon>Theropoda</taxon>
        <taxon>Coelurosauria</taxon>
        <taxon>Aves</taxon>
        <taxon>Neognathae</taxon>
        <taxon>Neoaves</taxon>
        <taxon>Telluraves</taxon>
        <taxon>Strigiformes</taxon>
        <taxon>Strigidae</taxon>
        <taxon>Strix</taxon>
    </lineage>
</organism>
<accession>A0A8D0EWK6</accession>
<dbReference type="Ensembl" id="ENSSOCT00000006942.1">
    <property type="protein sequence ID" value="ENSSOCP00000006774.1"/>
    <property type="gene ID" value="ENSSOCG00000005190.1"/>
</dbReference>
<dbReference type="AlphaFoldDB" id="A0A8D0EWK6"/>
<protein>
    <recommendedName>
        <fullName evidence="1">C2 domain-containing protein</fullName>
    </recommendedName>
</protein>
<name>A0A8D0EWK6_STROC</name>
<dbReference type="Pfam" id="PF00168">
    <property type="entry name" value="C2"/>
    <property type="match status" value="1"/>
</dbReference>
<dbReference type="Proteomes" id="UP000694551">
    <property type="component" value="Unplaced"/>
</dbReference>
<evidence type="ECO:0000313" key="3">
    <source>
        <dbReference type="Proteomes" id="UP000694551"/>
    </source>
</evidence>
<evidence type="ECO:0000259" key="1">
    <source>
        <dbReference type="Pfam" id="PF00168"/>
    </source>
</evidence>
<dbReference type="InterPro" id="IPR035892">
    <property type="entry name" value="C2_domain_sf"/>
</dbReference>
<reference evidence="2" key="1">
    <citation type="submission" date="2025-08" db="UniProtKB">
        <authorList>
            <consortium name="Ensembl"/>
        </authorList>
    </citation>
    <scope>IDENTIFICATION</scope>
</reference>
<proteinExistence type="predicted"/>
<sequence length="95" mass="10374">METAPRCLSSWEQLGAVEVTGLYELWQSQLENTRIVRVKVIAGIGLAKKDILGASDPYVKVTVYDPVNGVLTSVQTKTIKKVSCLIFVGCGGFVW</sequence>
<dbReference type="Gene3D" id="2.60.40.150">
    <property type="entry name" value="C2 domain"/>
    <property type="match status" value="1"/>
</dbReference>
<dbReference type="SUPFAM" id="SSF49562">
    <property type="entry name" value="C2 domain (Calcium/lipid-binding domain, CaLB)"/>
    <property type="match status" value="1"/>
</dbReference>